<comment type="caution">
    <text evidence="2">The sequence shown here is derived from an EMBL/GenBank/DDBJ whole genome shotgun (WGS) entry which is preliminary data.</text>
</comment>
<keyword evidence="3" id="KW-1185">Reference proteome</keyword>
<evidence type="ECO:0000256" key="1">
    <source>
        <dbReference type="SAM" id="MobiDB-lite"/>
    </source>
</evidence>
<gene>
    <name evidence="2" type="ORF">CLIM01_01181</name>
</gene>
<proteinExistence type="predicted"/>
<sequence length="148" mass="15892">MRGHVILPLTLRPSSLQTANDPPPADPSHGHAELWMASPSASGLFLFGDTPGSIFTTIMLFPSGQCAGAGKTERVNRPEKTAPAVPVGHLHRGRRAWNIIVHRRAAPHHPLCQPTTHVVSGPSLSLHTPGLFSIVPRPRPRCYASTLS</sequence>
<accession>A0ABQ9QCP3</accession>
<dbReference type="EMBL" id="JARUPT010000018">
    <property type="protein sequence ID" value="KAK0381490.1"/>
    <property type="molecule type" value="Genomic_DNA"/>
</dbReference>
<evidence type="ECO:0000313" key="3">
    <source>
        <dbReference type="Proteomes" id="UP001169217"/>
    </source>
</evidence>
<feature type="region of interest" description="Disordered" evidence="1">
    <location>
        <begin position="10"/>
        <end position="30"/>
    </location>
</feature>
<reference evidence="2" key="1">
    <citation type="submission" date="2023-04" db="EMBL/GenBank/DDBJ databases">
        <title>Colletotrichum limetticola genome sequence.</title>
        <authorList>
            <person name="Baroncelli R."/>
        </authorList>
    </citation>
    <scope>NUCLEOTIDE SEQUENCE</scope>
    <source>
        <strain evidence="2">KLA-Anderson</strain>
    </source>
</reference>
<protein>
    <submittedName>
        <fullName evidence="2">Uncharacterized protein</fullName>
    </submittedName>
</protein>
<evidence type="ECO:0000313" key="2">
    <source>
        <dbReference type="EMBL" id="KAK0381490.1"/>
    </source>
</evidence>
<name>A0ABQ9QCP3_9PEZI</name>
<dbReference type="Proteomes" id="UP001169217">
    <property type="component" value="Unassembled WGS sequence"/>
</dbReference>
<organism evidence="2 3">
    <name type="scientific">Colletotrichum limetticola</name>
    <dbReference type="NCBI Taxonomy" id="1209924"/>
    <lineage>
        <taxon>Eukaryota</taxon>
        <taxon>Fungi</taxon>
        <taxon>Dikarya</taxon>
        <taxon>Ascomycota</taxon>
        <taxon>Pezizomycotina</taxon>
        <taxon>Sordariomycetes</taxon>
        <taxon>Hypocreomycetidae</taxon>
        <taxon>Glomerellales</taxon>
        <taxon>Glomerellaceae</taxon>
        <taxon>Colletotrichum</taxon>
        <taxon>Colletotrichum acutatum species complex</taxon>
    </lineage>
</organism>